<name>A0A845M4W7_9RHOB</name>
<dbReference type="AlphaFoldDB" id="A0A845M4W7"/>
<feature type="domain" description="RNA-binding S4" evidence="3">
    <location>
        <begin position="1"/>
        <end position="64"/>
    </location>
</feature>
<reference evidence="4 5" key="1">
    <citation type="submission" date="2019-12" db="EMBL/GenBank/DDBJ databases">
        <title>Maritimibacter sp. nov. sp. isolated from sea sand.</title>
        <authorList>
            <person name="Kim J."/>
            <person name="Jeong S.E."/>
            <person name="Jung H.S."/>
            <person name="Jeon C.O."/>
        </authorList>
    </citation>
    <scope>NUCLEOTIDE SEQUENCE [LARGE SCALE GENOMIC DNA]</scope>
    <source>
        <strain evidence="4 5">DP07</strain>
    </source>
</reference>
<dbReference type="SMART" id="SM00363">
    <property type="entry name" value="S4"/>
    <property type="match status" value="1"/>
</dbReference>
<sequence length="117" mass="13098">MRADKWLWHARFFKTRGLATRLITAGHLRVNGSKVAKASHGIGPGDVLTFPQARRVRVVRLTALSERRGPASEAQALYDDLTPEETHVPKNPGFEGKGRPSGKDRRNARLYDPSRLE</sequence>
<keyword evidence="1" id="KW-0694">RNA-binding</keyword>
<dbReference type="GO" id="GO:0003723">
    <property type="term" value="F:RNA binding"/>
    <property type="evidence" value="ECO:0007669"/>
    <property type="project" value="UniProtKB-KW"/>
</dbReference>
<dbReference type="CDD" id="cd00165">
    <property type="entry name" value="S4"/>
    <property type="match status" value="1"/>
</dbReference>
<dbReference type="SUPFAM" id="SSF55174">
    <property type="entry name" value="Alpha-L RNA-binding motif"/>
    <property type="match status" value="1"/>
</dbReference>
<dbReference type="PROSITE" id="PS50889">
    <property type="entry name" value="S4"/>
    <property type="match status" value="1"/>
</dbReference>
<gene>
    <name evidence="4" type="ORF">GQE99_13635</name>
</gene>
<evidence type="ECO:0000259" key="3">
    <source>
        <dbReference type="SMART" id="SM00363"/>
    </source>
</evidence>
<dbReference type="Gene3D" id="3.10.290.10">
    <property type="entry name" value="RNA-binding S4 domain"/>
    <property type="match status" value="1"/>
</dbReference>
<evidence type="ECO:0000313" key="5">
    <source>
        <dbReference type="Proteomes" id="UP000467322"/>
    </source>
</evidence>
<feature type="compositionally biased region" description="Basic and acidic residues" evidence="2">
    <location>
        <begin position="96"/>
        <end position="117"/>
    </location>
</feature>
<protein>
    <submittedName>
        <fullName evidence="4">RNA-binding S4 domain-containing protein</fullName>
    </submittedName>
</protein>
<organism evidence="4 5">
    <name type="scientific">Maritimibacter harenae</name>
    <dbReference type="NCBI Taxonomy" id="2606218"/>
    <lineage>
        <taxon>Bacteria</taxon>
        <taxon>Pseudomonadati</taxon>
        <taxon>Pseudomonadota</taxon>
        <taxon>Alphaproteobacteria</taxon>
        <taxon>Rhodobacterales</taxon>
        <taxon>Roseobacteraceae</taxon>
        <taxon>Maritimibacter</taxon>
    </lineage>
</organism>
<evidence type="ECO:0000313" key="4">
    <source>
        <dbReference type="EMBL" id="MZR14059.1"/>
    </source>
</evidence>
<dbReference type="InterPro" id="IPR036986">
    <property type="entry name" value="S4_RNA-bd_sf"/>
</dbReference>
<dbReference type="InterPro" id="IPR002942">
    <property type="entry name" value="S4_RNA-bd"/>
</dbReference>
<accession>A0A845M4W7</accession>
<dbReference type="Pfam" id="PF01479">
    <property type="entry name" value="S4"/>
    <property type="match status" value="1"/>
</dbReference>
<evidence type="ECO:0000256" key="1">
    <source>
        <dbReference type="PROSITE-ProRule" id="PRU00182"/>
    </source>
</evidence>
<dbReference type="EMBL" id="WTUX01000017">
    <property type="protein sequence ID" value="MZR14059.1"/>
    <property type="molecule type" value="Genomic_DNA"/>
</dbReference>
<comment type="caution">
    <text evidence="4">The sequence shown here is derived from an EMBL/GenBank/DDBJ whole genome shotgun (WGS) entry which is preliminary data.</text>
</comment>
<dbReference type="Proteomes" id="UP000467322">
    <property type="component" value="Unassembled WGS sequence"/>
</dbReference>
<evidence type="ECO:0000256" key="2">
    <source>
        <dbReference type="SAM" id="MobiDB-lite"/>
    </source>
</evidence>
<proteinExistence type="predicted"/>
<feature type="region of interest" description="Disordered" evidence="2">
    <location>
        <begin position="67"/>
        <end position="117"/>
    </location>
</feature>
<keyword evidence="5" id="KW-1185">Reference proteome</keyword>